<feature type="compositionally biased region" description="Low complexity" evidence="1">
    <location>
        <begin position="671"/>
        <end position="694"/>
    </location>
</feature>
<dbReference type="HOGENOM" id="CLU_378176_0_0_1"/>
<feature type="region of interest" description="Disordered" evidence="1">
    <location>
        <begin position="402"/>
        <end position="450"/>
    </location>
</feature>
<organism evidence="2 3">
    <name type="scientific">Pycnoporus cinnabarinus</name>
    <name type="common">Cinnabar-red polypore</name>
    <name type="synonym">Trametes cinnabarina</name>
    <dbReference type="NCBI Taxonomy" id="5643"/>
    <lineage>
        <taxon>Eukaryota</taxon>
        <taxon>Fungi</taxon>
        <taxon>Dikarya</taxon>
        <taxon>Basidiomycota</taxon>
        <taxon>Agaricomycotina</taxon>
        <taxon>Agaricomycetes</taxon>
        <taxon>Polyporales</taxon>
        <taxon>Polyporaceae</taxon>
        <taxon>Trametes</taxon>
    </lineage>
</organism>
<dbReference type="STRING" id="5643.A0A060SCY4"/>
<sequence>MGIPVKRHRVIIEEVEDEEYAQQDPWTTQTGADEFLKLPITRNRTCPSYKNKKALFKKIDQLPAGSEWKLDILTVEGDLNGPNGQPLSEELDLWRQCPVDAVRELMGNPAFRAYMAYAAVRMKRNGVRFYSEMNTGDWWGDVQTADILRRVGEGDDPLQYTTHGLRPVYEPFWADLPHTDIFACITPDILHQLHKGVIKEHLLQWVEKIVGKRALDERFSAMSKAHGLRHFPRGISILSQWTGGEAKEIEKILLGILVGRVSSRVLKAVRGLLDFVYYAQLETHSDTTLSQMRQALNLFHQNKAALIELGVREHFNIPKLHSLIHYVDAIMRLGCLDGVNTENSERLHIDYAKKAYRASSRREYLSQMTTWLQRQEAVDRRQAYLAWCTGLLEAELQRARESGGCEDVEDDDSEGQQDSGDEGERGGEGEADEDDDVDVEGEKQHDDGEVKALRQLVNSNVARAYHVPLTPSAHRVSLSTLTSSYGALDFRLELNDYLRDNLPSTPLATEHSRFDLYHSLTLLLPANIHISNDKRICRLRAAPAIPRIQDKKAVPARFDCALFVEDDELYRTHGGLTGEWMEEVMAQYAQQMRIAAATVHPTPSAQNATAAAAASLMKGRSLLKSLSNAPRRSLSTSSIPDNLSTSTATPVSRALSTPNILPPSAPSTRLSTSPTAAGSPPSGATPSPASAESSNTAVPPRDAPYPPLPTDVAAAALELVRYNSASAKTPSPT</sequence>
<dbReference type="InterPro" id="IPR041078">
    <property type="entry name" value="Plavaka"/>
</dbReference>
<reference evidence="2" key="1">
    <citation type="submission" date="2014-01" db="EMBL/GenBank/DDBJ databases">
        <title>The genome of the white-rot fungus Pycnoporus cinnabarinus: a basidiomycete model with a versatile arsenal for lignocellulosic biomass breakdown.</title>
        <authorList>
            <person name="Levasseur A."/>
            <person name="Lomascolo A."/>
            <person name="Ruiz-Duenas F.J."/>
            <person name="Uzan E."/>
            <person name="Piumi F."/>
            <person name="Kues U."/>
            <person name="Ram A.F.J."/>
            <person name="Murat C."/>
            <person name="Haon M."/>
            <person name="Benoit I."/>
            <person name="Arfi Y."/>
            <person name="Chevret D."/>
            <person name="Drula E."/>
            <person name="Kwon M.J."/>
            <person name="Gouret P."/>
            <person name="Lesage-Meessen L."/>
            <person name="Lombard V."/>
            <person name="Mariette J."/>
            <person name="Noirot C."/>
            <person name="Park J."/>
            <person name="Patyshakuliyeva A."/>
            <person name="Wieneger R.A.B."/>
            <person name="Wosten H.A.B."/>
            <person name="Martin F."/>
            <person name="Coutinho P.M."/>
            <person name="de Vries R."/>
            <person name="Martinez A.T."/>
            <person name="Klopp C."/>
            <person name="Pontarotti P."/>
            <person name="Henrissat B."/>
            <person name="Record E."/>
        </authorList>
    </citation>
    <scope>NUCLEOTIDE SEQUENCE [LARGE SCALE GENOMIC DNA]</scope>
    <source>
        <strain evidence="2">BRFM137</strain>
    </source>
</reference>
<gene>
    <name evidence="2" type="ORF">BN946_scf184970.g72</name>
</gene>
<evidence type="ECO:0000313" key="2">
    <source>
        <dbReference type="EMBL" id="CDO72220.1"/>
    </source>
</evidence>
<dbReference type="Pfam" id="PF18759">
    <property type="entry name" value="Plavaka"/>
    <property type="match status" value="2"/>
</dbReference>
<feature type="region of interest" description="Disordered" evidence="1">
    <location>
        <begin position="627"/>
        <end position="710"/>
    </location>
</feature>
<keyword evidence="3" id="KW-1185">Reference proteome</keyword>
<feature type="compositionally biased region" description="Basic and acidic residues" evidence="1">
    <location>
        <begin position="440"/>
        <end position="450"/>
    </location>
</feature>
<comment type="caution">
    <text evidence="2">The sequence shown here is derived from an EMBL/GenBank/DDBJ whole genome shotgun (WGS) entry which is preliminary data.</text>
</comment>
<evidence type="ECO:0000256" key="1">
    <source>
        <dbReference type="SAM" id="MobiDB-lite"/>
    </source>
</evidence>
<dbReference type="Proteomes" id="UP000029665">
    <property type="component" value="Unassembled WGS sequence"/>
</dbReference>
<feature type="compositionally biased region" description="Polar residues" evidence="1">
    <location>
        <begin position="627"/>
        <end position="659"/>
    </location>
</feature>
<evidence type="ECO:0000313" key="3">
    <source>
        <dbReference type="Proteomes" id="UP000029665"/>
    </source>
</evidence>
<dbReference type="AlphaFoldDB" id="A0A060SCY4"/>
<dbReference type="EMBL" id="CCBP010000111">
    <property type="protein sequence ID" value="CDO72220.1"/>
    <property type="molecule type" value="Genomic_DNA"/>
</dbReference>
<accession>A0A060SCY4</accession>
<name>A0A060SCY4_PYCCI</name>
<feature type="compositionally biased region" description="Acidic residues" evidence="1">
    <location>
        <begin position="429"/>
        <end position="439"/>
    </location>
</feature>
<dbReference type="OrthoDB" id="2418900at2759"/>
<proteinExistence type="predicted"/>
<protein>
    <submittedName>
        <fullName evidence="2">Uncharacterized protein</fullName>
    </submittedName>
</protein>
<feature type="compositionally biased region" description="Acidic residues" evidence="1">
    <location>
        <begin position="404"/>
        <end position="421"/>
    </location>
</feature>